<keyword evidence="1" id="KW-0732">Signal</keyword>
<reference evidence="2 3" key="1">
    <citation type="journal article" date="2020" name="Biotechnol. Biofuels">
        <title>New insights from the biogas microbiome by comprehensive genome-resolved metagenomics of nearly 1600 species originating from multiple anaerobic digesters.</title>
        <authorList>
            <person name="Campanaro S."/>
            <person name="Treu L."/>
            <person name="Rodriguez-R L.M."/>
            <person name="Kovalovszki A."/>
            <person name="Ziels R.M."/>
            <person name="Maus I."/>
            <person name="Zhu X."/>
            <person name="Kougias P.G."/>
            <person name="Basile A."/>
            <person name="Luo G."/>
            <person name="Schluter A."/>
            <person name="Konstantinidis K.T."/>
            <person name="Angelidaki I."/>
        </authorList>
    </citation>
    <scope>NUCLEOTIDE SEQUENCE [LARGE SCALE GENOMIC DNA]</scope>
    <source>
        <strain evidence="2">AS27yjCOA_65</strain>
    </source>
</reference>
<evidence type="ECO:0000313" key="3">
    <source>
        <dbReference type="Proteomes" id="UP000524246"/>
    </source>
</evidence>
<dbReference type="EMBL" id="JAAZON010000606">
    <property type="protein sequence ID" value="NMC64133.1"/>
    <property type="molecule type" value="Genomic_DNA"/>
</dbReference>
<gene>
    <name evidence="2" type="ORF">GYA55_13295</name>
</gene>
<evidence type="ECO:0000256" key="1">
    <source>
        <dbReference type="SAM" id="SignalP"/>
    </source>
</evidence>
<feature type="signal peptide" evidence="1">
    <location>
        <begin position="1"/>
        <end position="18"/>
    </location>
</feature>
<dbReference type="Proteomes" id="UP000524246">
    <property type="component" value="Unassembled WGS sequence"/>
</dbReference>
<evidence type="ECO:0000313" key="2">
    <source>
        <dbReference type="EMBL" id="NMC64133.1"/>
    </source>
</evidence>
<feature type="non-terminal residue" evidence="2">
    <location>
        <position position="45"/>
    </location>
</feature>
<comment type="caution">
    <text evidence="2">The sequence shown here is derived from an EMBL/GenBank/DDBJ whole genome shotgun (WGS) entry which is preliminary data.</text>
</comment>
<accession>A0A7X9FTP9</accession>
<protein>
    <submittedName>
        <fullName evidence="2">Uncharacterized protein</fullName>
    </submittedName>
</protein>
<sequence>MRRVIQISLFIVLCGSMASLLPGCGSSNNDQGMSFTAIGYNAFKD</sequence>
<organism evidence="2 3">
    <name type="scientific">SAR324 cluster bacterium</name>
    <dbReference type="NCBI Taxonomy" id="2024889"/>
    <lineage>
        <taxon>Bacteria</taxon>
        <taxon>Deltaproteobacteria</taxon>
        <taxon>SAR324 cluster</taxon>
    </lineage>
</organism>
<dbReference type="AlphaFoldDB" id="A0A7X9FTP9"/>
<name>A0A7X9FTP9_9DELT</name>
<proteinExistence type="predicted"/>
<feature type="chain" id="PRO_5030793715" evidence="1">
    <location>
        <begin position="19"/>
        <end position="45"/>
    </location>
</feature>